<evidence type="ECO:0000313" key="10">
    <source>
        <dbReference type="EMBL" id="EIC28869.1"/>
    </source>
</evidence>
<dbReference type="SMART" id="SM00091">
    <property type="entry name" value="PAS"/>
    <property type="match status" value="1"/>
</dbReference>
<keyword evidence="3" id="KW-0973">c-di-GMP</keyword>
<dbReference type="NCBIfam" id="TIGR00254">
    <property type="entry name" value="GGDEF"/>
    <property type="match status" value="1"/>
</dbReference>
<evidence type="ECO:0000259" key="7">
    <source>
        <dbReference type="PROSITE" id="PS50113"/>
    </source>
</evidence>
<organism evidence="10 11">
    <name type="scientific">Methylomicrobium album BG8</name>
    <dbReference type="NCBI Taxonomy" id="686340"/>
    <lineage>
        <taxon>Bacteria</taxon>
        <taxon>Pseudomonadati</taxon>
        <taxon>Pseudomonadota</taxon>
        <taxon>Gammaproteobacteria</taxon>
        <taxon>Methylococcales</taxon>
        <taxon>Methylococcaceae</taxon>
        <taxon>Methylomicrobium</taxon>
    </lineage>
</organism>
<dbReference type="PROSITE" id="PS50883">
    <property type="entry name" value="EAL"/>
    <property type="match status" value="1"/>
</dbReference>
<feature type="transmembrane region" description="Helical" evidence="5">
    <location>
        <begin position="171"/>
        <end position="189"/>
    </location>
</feature>
<dbReference type="PROSITE" id="PS50887">
    <property type="entry name" value="GGDEF"/>
    <property type="match status" value="1"/>
</dbReference>
<evidence type="ECO:0000256" key="5">
    <source>
        <dbReference type="SAM" id="Phobius"/>
    </source>
</evidence>
<dbReference type="SUPFAM" id="SSF55073">
    <property type="entry name" value="Nucleotide cyclase"/>
    <property type="match status" value="1"/>
</dbReference>
<evidence type="ECO:0000259" key="8">
    <source>
        <dbReference type="PROSITE" id="PS50883"/>
    </source>
</evidence>
<dbReference type="CDD" id="cd01949">
    <property type="entry name" value="GGDEF"/>
    <property type="match status" value="1"/>
</dbReference>
<dbReference type="SMART" id="SM00065">
    <property type="entry name" value="GAF"/>
    <property type="match status" value="2"/>
</dbReference>
<dbReference type="InterPro" id="IPR000160">
    <property type="entry name" value="GGDEF_dom"/>
</dbReference>
<comment type="cofactor">
    <cofactor evidence="1">
        <name>Mg(2+)</name>
        <dbReference type="ChEBI" id="CHEBI:18420"/>
    </cofactor>
</comment>
<dbReference type="Pfam" id="PF13185">
    <property type="entry name" value="GAF_2"/>
    <property type="match status" value="1"/>
</dbReference>
<keyword evidence="11" id="KW-1185">Reference proteome</keyword>
<feature type="domain" description="GGDEF" evidence="9">
    <location>
        <begin position="754"/>
        <end position="887"/>
    </location>
</feature>
<feature type="transmembrane region" description="Helical" evidence="5">
    <location>
        <begin position="43"/>
        <end position="65"/>
    </location>
</feature>
<comment type="catalytic activity">
    <reaction evidence="4">
        <text>3',3'-c-di-GMP + H2O = 5'-phosphoguanylyl(3'-&gt;5')guanosine + H(+)</text>
        <dbReference type="Rhea" id="RHEA:24902"/>
        <dbReference type="ChEBI" id="CHEBI:15377"/>
        <dbReference type="ChEBI" id="CHEBI:15378"/>
        <dbReference type="ChEBI" id="CHEBI:58754"/>
        <dbReference type="ChEBI" id="CHEBI:58805"/>
        <dbReference type="EC" id="3.1.4.52"/>
    </reaction>
    <physiologicalReaction direction="left-to-right" evidence="4">
        <dbReference type="Rhea" id="RHEA:24903"/>
    </physiologicalReaction>
</comment>
<dbReference type="InterPro" id="IPR029787">
    <property type="entry name" value="Nucleotide_cyclase"/>
</dbReference>
<dbReference type="AlphaFoldDB" id="H8GH78"/>
<dbReference type="EMBL" id="CM001475">
    <property type="protein sequence ID" value="EIC28869.1"/>
    <property type="molecule type" value="Genomic_DNA"/>
</dbReference>
<dbReference type="InterPro" id="IPR001633">
    <property type="entry name" value="EAL_dom"/>
</dbReference>
<reference evidence="10 11" key="1">
    <citation type="journal article" date="2013" name="Genome Announc.">
        <title>Genome Sequence of the Obligate Gammaproteobacterial Methanotroph Methylomicrobium album Strain BG8.</title>
        <authorList>
            <person name="Kits K.D."/>
            <person name="Kalyuzhnaya M.G."/>
            <person name="Klotz M.G."/>
            <person name="Jetten M.S."/>
            <person name="Op den Camp H.J."/>
            <person name="Vuilleumier S."/>
            <person name="Bringel F."/>
            <person name="Dispirito A.A."/>
            <person name="Murrell J.C."/>
            <person name="Bruce D."/>
            <person name="Cheng J.F."/>
            <person name="Copeland A."/>
            <person name="Goodwin L."/>
            <person name="Hauser L."/>
            <person name="Lajus A."/>
            <person name="Land M.L."/>
            <person name="Lapidus A."/>
            <person name="Lucas S."/>
            <person name="Medigue C."/>
            <person name="Pitluck S."/>
            <person name="Woyke T."/>
            <person name="Zeytun A."/>
            <person name="Stein L.Y."/>
        </authorList>
    </citation>
    <scope>NUCLEOTIDE SEQUENCE [LARGE SCALE GENOMIC DNA]</scope>
    <source>
        <strain evidence="10 11">BG8</strain>
    </source>
</reference>
<dbReference type="SMART" id="SM00267">
    <property type="entry name" value="GGDEF"/>
    <property type="match status" value="1"/>
</dbReference>
<dbReference type="PANTHER" id="PTHR44757">
    <property type="entry name" value="DIGUANYLATE CYCLASE DGCP"/>
    <property type="match status" value="1"/>
</dbReference>
<proteinExistence type="predicted"/>
<dbReference type="Gene3D" id="3.20.20.450">
    <property type="entry name" value="EAL domain"/>
    <property type="match status" value="1"/>
</dbReference>
<dbReference type="CDD" id="cd01948">
    <property type="entry name" value="EAL"/>
    <property type="match status" value="1"/>
</dbReference>
<dbReference type="InterPro" id="IPR000700">
    <property type="entry name" value="PAS-assoc_C"/>
</dbReference>
<dbReference type="Pfam" id="PF00563">
    <property type="entry name" value="EAL"/>
    <property type="match status" value="1"/>
</dbReference>
<dbReference type="PANTHER" id="PTHR44757:SF2">
    <property type="entry name" value="BIOFILM ARCHITECTURE MAINTENANCE PROTEIN MBAA"/>
    <property type="match status" value="1"/>
</dbReference>
<dbReference type="InterPro" id="IPR029016">
    <property type="entry name" value="GAF-like_dom_sf"/>
</dbReference>
<sequence length="1152" mass="127752">MFDYSAASFIICAYILSAGILFWNGVQSIMLARTAGSDRRISLSFACCCLCAAGYQIFTAQYSIAPTLREAANALRWQTACAFAFFPAFIAYVAALAGQPCGKRCLIVAVSVFGMLLIANQASEYGLRYDTPARFTPSMSVWNAVGYLAIAGTLLWALARSRRIYRLGERRMALSLAFSAGLLIAAGGWDLLSDWRVTAPYYLTGFGFFGFVIWHGTLMTLEVRNRIDSLKSADSRLRTEIERRMRIERILSDLRSGISRQFGTAFLEGLVQRLTQHFDVDYALIGLLDEPGRNSITTLAACERGALTSNLSYPLTGSPCAQVIGRHCTQIYETDVRAKFPDDALIQAWNVDSYIGTSFFDSTGQPLGIVVMAGTHPLKDTEMIIEALDVFAARIGAEVGRLKAEMALRHSHAILQTLSDVQRDFLLNRDVAITFEHMLNPLLNLSESQYGFIGEVLIDEAGRLYLKTHVYSNVVWDADTRHLYENTLQNGLEFHNLNSLIGAVLTSGKAVLSNDAPHDHRRAGLPSGHPAIDSFLGLPIYQGDDMIGMIGLANRPGGYNLEIAASLDPFLSTCAALLTGYHAERKRQAMKAKMLESEERFHVLADSLPIKIWMADLEGRCLWFNRAWLDFTGRPMEEELGYGWLNDVHPRDRDVCLNGYQNAMAAKEPVVLEYRLRRHDGQFRTVLDTMAPRLLPDGAVVGFVGACIDLTEHRALQARVEHLAYHDALTGLPNRALLSTRIEQTLSFARISGHQAAVLFVDLDRFKTINDSLGHALGDLLLRETGLRLGQVLRKGDTVARMGGDEFVILLPRIFSARETALVAEKILAVLALPFDLSGYTLHVTTSIGISLFPQDGQDGDTLIKHADVALYQAKARGRNNFQFFDPVMTEAGEQRLMLENDLRKALLRDEFILYYQPRIDLSTGSVTSVEALIRWQHPQRGLLAPNAFIHLAEEIGLIGEIGHWVLNTACRQLRDWRSEGLTDLRMAVNVSARQLHDSAFHCLVEKTLLDAMLPAACLELELTESCVMDNPEKAIVVLNTISRLGVRIAIDDFGTGYSSLAYLKRLPVTCLKIDRAFVQGIPEDAEDVAIAETILSMAKHLGLVVVAEGIETEAQCDFLARRHCKEGQGYWFSRPLPAGDLINFINSTVPT</sequence>
<dbReference type="InterPro" id="IPR052155">
    <property type="entry name" value="Biofilm_reg_signaling"/>
</dbReference>
<dbReference type="FunFam" id="3.30.450.20:FF:000099">
    <property type="entry name" value="Sensory box sensor histidine kinase"/>
    <property type="match status" value="1"/>
</dbReference>
<name>H8GH78_METAL</name>
<keyword evidence="5" id="KW-1133">Transmembrane helix</keyword>
<dbReference type="Gene3D" id="3.30.70.270">
    <property type="match status" value="1"/>
</dbReference>
<dbReference type="GO" id="GO:0071732">
    <property type="term" value="P:cellular response to nitric oxide"/>
    <property type="evidence" value="ECO:0007669"/>
    <property type="project" value="UniProtKB-ARBA"/>
</dbReference>
<dbReference type="InterPro" id="IPR013655">
    <property type="entry name" value="PAS_fold_3"/>
</dbReference>
<evidence type="ECO:0000256" key="4">
    <source>
        <dbReference type="ARBA" id="ARBA00051114"/>
    </source>
</evidence>
<dbReference type="STRING" id="686340.Metal_1050"/>
<dbReference type="SUPFAM" id="SSF55781">
    <property type="entry name" value="GAF domain-like"/>
    <property type="match status" value="2"/>
</dbReference>
<dbReference type="SUPFAM" id="SSF141868">
    <property type="entry name" value="EAL domain-like"/>
    <property type="match status" value="1"/>
</dbReference>
<dbReference type="SUPFAM" id="SSF55785">
    <property type="entry name" value="PYP-like sensor domain (PAS domain)"/>
    <property type="match status" value="1"/>
</dbReference>
<evidence type="ECO:0000259" key="9">
    <source>
        <dbReference type="PROSITE" id="PS50887"/>
    </source>
</evidence>
<gene>
    <name evidence="10" type="ORF">Metal_1050</name>
</gene>
<keyword evidence="5" id="KW-0472">Membrane</keyword>
<dbReference type="RefSeq" id="WP_005370273.1">
    <property type="nucleotide sequence ID" value="NZ_CM001475.1"/>
</dbReference>
<feature type="transmembrane region" description="Helical" evidence="5">
    <location>
        <begin position="105"/>
        <end position="122"/>
    </location>
</feature>
<evidence type="ECO:0000256" key="3">
    <source>
        <dbReference type="ARBA" id="ARBA00022636"/>
    </source>
</evidence>
<feature type="domain" description="PAC" evidence="7">
    <location>
        <begin position="670"/>
        <end position="722"/>
    </location>
</feature>
<feature type="transmembrane region" description="Helical" evidence="5">
    <location>
        <begin position="142"/>
        <end position="159"/>
    </location>
</feature>
<dbReference type="FunFam" id="3.20.20.450:FF:000001">
    <property type="entry name" value="Cyclic di-GMP phosphodiesterase yahA"/>
    <property type="match status" value="1"/>
</dbReference>
<dbReference type="CDD" id="cd00130">
    <property type="entry name" value="PAS"/>
    <property type="match status" value="1"/>
</dbReference>
<dbReference type="Proteomes" id="UP000005090">
    <property type="component" value="Chromosome"/>
</dbReference>
<dbReference type="SMART" id="SM00052">
    <property type="entry name" value="EAL"/>
    <property type="match status" value="1"/>
</dbReference>
<feature type="transmembrane region" description="Helical" evidence="5">
    <location>
        <begin position="77"/>
        <end position="98"/>
    </location>
</feature>
<dbReference type="eggNOG" id="COG5001">
    <property type="taxonomic scope" value="Bacteria"/>
</dbReference>
<dbReference type="InterPro" id="IPR035965">
    <property type="entry name" value="PAS-like_dom_sf"/>
</dbReference>
<dbReference type="Pfam" id="PF08447">
    <property type="entry name" value="PAS_3"/>
    <property type="match status" value="1"/>
</dbReference>
<dbReference type="FunFam" id="3.30.70.270:FF:000001">
    <property type="entry name" value="Diguanylate cyclase domain protein"/>
    <property type="match status" value="1"/>
</dbReference>
<dbReference type="InterPro" id="IPR043128">
    <property type="entry name" value="Rev_trsase/Diguanyl_cyclase"/>
</dbReference>
<dbReference type="NCBIfam" id="TIGR00229">
    <property type="entry name" value="sensory_box"/>
    <property type="match status" value="1"/>
</dbReference>
<dbReference type="InterPro" id="IPR001610">
    <property type="entry name" value="PAC"/>
</dbReference>
<dbReference type="EC" id="3.1.4.52" evidence="2"/>
<dbReference type="InterPro" id="IPR035919">
    <property type="entry name" value="EAL_sf"/>
</dbReference>
<dbReference type="InterPro" id="IPR003018">
    <property type="entry name" value="GAF"/>
</dbReference>
<dbReference type="Gene3D" id="3.30.450.20">
    <property type="entry name" value="PAS domain"/>
    <property type="match status" value="1"/>
</dbReference>
<dbReference type="PROSITE" id="PS50112">
    <property type="entry name" value="PAS"/>
    <property type="match status" value="1"/>
</dbReference>
<dbReference type="Pfam" id="PF00990">
    <property type="entry name" value="GGDEF"/>
    <property type="match status" value="1"/>
</dbReference>
<evidence type="ECO:0000313" key="11">
    <source>
        <dbReference type="Proteomes" id="UP000005090"/>
    </source>
</evidence>
<evidence type="ECO:0000256" key="2">
    <source>
        <dbReference type="ARBA" id="ARBA00012282"/>
    </source>
</evidence>
<evidence type="ECO:0000259" key="6">
    <source>
        <dbReference type="PROSITE" id="PS50112"/>
    </source>
</evidence>
<dbReference type="GO" id="GO:0071111">
    <property type="term" value="F:cyclic-guanylate-specific phosphodiesterase activity"/>
    <property type="evidence" value="ECO:0007669"/>
    <property type="project" value="UniProtKB-EC"/>
</dbReference>
<keyword evidence="5" id="KW-0812">Transmembrane</keyword>
<feature type="domain" description="EAL" evidence="8">
    <location>
        <begin position="896"/>
        <end position="1150"/>
    </location>
</feature>
<accession>H8GH78</accession>
<dbReference type="HOGENOM" id="CLU_000445_70_34_6"/>
<protein>
    <recommendedName>
        <fullName evidence="2">cyclic-guanylate-specific phosphodiesterase</fullName>
        <ecNumber evidence="2">3.1.4.52</ecNumber>
    </recommendedName>
</protein>
<feature type="transmembrane region" description="Helical" evidence="5">
    <location>
        <begin position="6"/>
        <end position="23"/>
    </location>
</feature>
<feature type="domain" description="PAS" evidence="6">
    <location>
        <begin position="597"/>
        <end position="667"/>
    </location>
</feature>
<dbReference type="Gene3D" id="3.30.450.40">
    <property type="match status" value="2"/>
</dbReference>
<dbReference type="PROSITE" id="PS50113">
    <property type="entry name" value="PAC"/>
    <property type="match status" value="1"/>
</dbReference>
<dbReference type="Pfam" id="PF01590">
    <property type="entry name" value="GAF"/>
    <property type="match status" value="1"/>
</dbReference>
<dbReference type="InterPro" id="IPR000014">
    <property type="entry name" value="PAS"/>
</dbReference>
<dbReference type="SMART" id="SM00086">
    <property type="entry name" value="PAC"/>
    <property type="match status" value="1"/>
</dbReference>
<evidence type="ECO:0000256" key="1">
    <source>
        <dbReference type="ARBA" id="ARBA00001946"/>
    </source>
</evidence>